<proteinExistence type="predicted"/>
<dbReference type="EMBL" id="AZCU01000023">
    <property type="protein sequence ID" value="KRK22308.1"/>
    <property type="molecule type" value="Genomic_DNA"/>
</dbReference>
<protein>
    <submittedName>
        <fullName evidence="1">Prophage Lp2 protein 8</fullName>
    </submittedName>
</protein>
<organism evidence="1 2">
    <name type="scientific">Lactiplantibacillus pentosus DSM 20314</name>
    <dbReference type="NCBI Taxonomy" id="1423791"/>
    <lineage>
        <taxon>Bacteria</taxon>
        <taxon>Bacillati</taxon>
        <taxon>Bacillota</taxon>
        <taxon>Bacilli</taxon>
        <taxon>Lactobacillales</taxon>
        <taxon>Lactobacillaceae</taxon>
        <taxon>Lactiplantibacillus</taxon>
    </lineage>
</organism>
<reference evidence="1 2" key="1">
    <citation type="journal article" date="2015" name="Genome Announc.">
        <title>Expanding the biotechnology potential of lactobacilli through comparative genomics of 213 strains and associated genera.</title>
        <authorList>
            <person name="Sun Z."/>
            <person name="Harris H.M."/>
            <person name="McCann A."/>
            <person name="Guo C."/>
            <person name="Argimon S."/>
            <person name="Zhang W."/>
            <person name="Yang X."/>
            <person name="Jeffery I.B."/>
            <person name="Cooney J.C."/>
            <person name="Kagawa T.F."/>
            <person name="Liu W."/>
            <person name="Song Y."/>
            <person name="Salvetti E."/>
            <person name="Wrobel A."/>
            <person name="Rasinkangas P."/>
            <person name="Parkhill J."/>
            <person name="Rea M.C."/>
            <person name="O'Sullivan O."/>
            <person name="Ritari J."/>
            <person name="Douillard F.P."/>
            <person name="Paul Ross R."/>
            <person name="Yang R."/>
            <person name="Briner A.E."/>
            <person name="Felis G.E."/>
            <person name="de Vos W.M."/>
            <person name="Barrangou R."/>
            <person name="Klaenhammer T.R."/>
            <person name="Caufield P.W."/>
            <person name="Cui Y."/>
            <person name="Zhang H."/>
            <person name="O'Toole P.W."/>
        </authorList>
    </citation>
    <scope>NUCLEOTIDE SEQUENCE [LARGE SCALE GENOMIC DNA]</scope>
    <source>
        <strain evidence="1 2">DSM 20314</strain>
    </source>
</reference>
<comment type="caution">
    <text evidence="1">The sequence shown here is derived from an EMBL/GenBank/DDBJ whole genome shotgun (WGS) entry which is preliminary data.</text>
</comment>
<sequence length="146" mass="16543">MLLMNSYKLYLQVHQLADKLGTFDPFVIADSLGYRVEYASLGNLKGICTTASSGDVYIGLSDELQEVPEKYVVMAHELKHGLDHTSCAALYTIGNNWEGKMEREANLFACSELTALYKEQYGDRPQSFNEIQMAYGLPDKFYELMF</sequence>
<dbReference type="Proteomes" id="UP000051020">
    <property type="component" value="Unassembled WGS sequence"/>
</dbReference>
<name>A0A837R5B9_LACPE</name>
<accession>A0A837R5B9</accession>
<evidence type="ECO:0000313" key="2">
    <source>
        <dbReference type="Proteomes" id="UP000051020"/>
    </source>
</evidence>
<gene>
    <name evidence="1" type="ORF">FD24_GL001797</name>
</gene>
<evidence type="ECO:0000313" key="1">
    <source>
        <dbReference type="EMBL" id="KRK22308.1"/>
    </source>
</evidence>
<dbReference type="AlphaFoldDB" id="A0A837R5B9"/>
<dbReference type="Gene3D" id="1.10.10.2910">
    <property type="match status" value="1"/>
</dbReference>